<evidence type="ECO:0000259" key="8">
    <source>
        <dbReference type="Pfam" id="PF01545"/>
    </source>
</evidence>
<proteinExistence type="predicted"/>
<keyword evidence="5" id="KW-0406">Ion transport</keyword>
<evidence type="ECO:0000256" key="7">
    <source>
        <dbReference type="SAM" id="Phobius"/>
    </source>
</evidence>
<feature type="domain" description="Cation efflux protein transmembrane" evidence="8">
    <location>
        <begin position="15"/>
        <end position="201"/>
    </location>
</feature>
<keyword evidence="3 7" id="KW-0812">Transmembrane</keyword>
<evidence type="ECO:0000256" key="5">
    <source>
        <dbReference type="ARBA" id="ARBA00023065"/>
    </source>
</evidence>
<evidence type="ECO:0000256" key="6">
    <source>
        <dbReference type="ARBA" id="ARBA00023136"/>
    </source>
</evidence>
<gene>
    <name evidence="9" type="ORF">DIT68_11685</name>
</gene>
<feature type="transmembrane region" description="Helical" evidence="7">
    <location>
        <begin position="80"/>
        <end position="103"/>
    </location>
</feature>
<dbReference type="GO" id="GO:0005385">
    <property type="term" value="F:zinc ion transmembrane transporter activity"/>
    <property type="evidence" value="ECO:0007669"/>
    <property type="project" value="InterPro"/>
</dbReference>
<evidence type="ECO:0000313" key="10">
    <source>
        <dbReference type="Proteomes" id="UP000245370"/>
    </source>
</evidence>
<organism evidence="9 10">
    <name type="scientific">Brumimicrobium oceani</name>
    <dbReference type="NCBI Taxonomy" id="2100725"/>
    <lineage>
        <taxon>Bacteria</taxon>
        <taxon>Pseudomonadati</taxon>
        <taxon>Bacteroidota</taxon>
        <taxon>Flavobacteriia</taxon>
        <taxon>Flavobacteriales</taxon>
        <taxon>Crocinitomicaceae</taxon>
        <taxon>Brumimicrobium</taxon>
    </lineage>
</organism>
<dbReference type="PANTHER" id="PTHR45755:SF4">
    <property type="entry name" value="ZINC TRANSPORTER 7"/>
    <property type="match status" value="1"/>
</dbReference>
<dbReference type="GO" id="GO:0016020">
    <property type="term" value="C:membrane"/>
    <property type="evidence" value="ECO:0007669"/>
    <property type="project" value="UniProtKB-SubCell"/>
</dbReference>
<comment type="caution">
    <text evidence="9">The sequence shown here is derived from an EMBL/GenBank/DDBJ whole genome shotgun (WGS) entry which is preliminary data.</text>
</comment>
<evidence type="ECO:0000256" key="4">
    <source>
        <dbReference type="ARBA" id="ARBA00022989"/>
    </source>
</evidence>
<dbReference type="PANTHER" id="PTHR45755">
    <property type="match status" value="1"/>
</dbReference>
<evidence type="ECO:0000313" key="9">
    <source>
        <dbReference type="EMBL" id="PWH85025.1"/>
    </source>
</evidence>
<dbReference type="NCBIfam" id="TIGR01297">
    <property type="entry name" value="CDF"/>
    <property type="match status" value="1"/>
</dbReference>
<keyword evidence="6 7" id="KW-0472">Membrane</keyword>
<dbReference type="EMBL" id="QFRJ01000009">
    <property type="protein sequence ID" value="PWH85025.1"/>
    <property type="molecule type" value="Genomic_DNA"/>
</dbReference>
<feature type="transmembrane region" description="Helical" evidence="7">
    <location>
        <begin position="12"/>
        <end position="33"/>
    </location>
</feature>
<name>A0A2U2XB52_9FLAO</name>
<accession>A0A2U2XB52</accession>
<reference evidence="9 10" key="1">
    <citation type="submission" date="2018-05" db="EMBL/GenBank/DDBJ databases">
        <title>Brumimicrobium oceani sp. nov., isolated from coastal sediment.</title>
        <authorList>
            <person name="Kou Y."/>
        </authorList>
    </citation>
    <scope>NUCLEOTIDE SEQUENCE [LARGE SCALE GENOMIC DNA]</scope>
    <source>
        <strain evidence="9 10">C305</strain>
    </source>
</reference>
<evidence type="ECO:0000256" key="1">
    <source>
        <dbReference type="ARBA" id="ARBA00004141"/>
    </source>
</evidence>
<dbReference type="GO" id="GO:0006882">
    <property type="term" value="P:intracellular zinc ion homeostasis"/>
    <property type="evidence" value="ECO:0007669"/>
    <property type="project" value="InterPro"/>
</dbReference>
<keyword evidence="2" id="KW-0813">Transport</keyword>
<evidence type="ECO:0000256" key="3">
    <source>
        <dbReference type="ARBA" id="ARBA00022692"/>
    </source>
</evidence>
<dbReference type="OrthoDB" id="9809646at2"/>
<dbReference type="InterPro" id="IPR058533">
    <property type="entry name" value="Cation_efflux_TM"/>
</dbReference>
<dbReference type="AlphaFoldDB" id="A0A2U2XB52"/>
<comment type="subcellular location">
    <subcellularLocation>
        <location evidence="1">Membrane</location>
        <topology evidence="1">Multi-pass membrane protein</topology>
    </subcellularLocation>
</comment>
<keyword evidence="10" id="KW-1185">Reference proteome</keyword>
<sequence>MGHHHHHQATKNIGVAFFLNLSFTIIEFIGGILTNSVAILSDAIHDLGDSVALGSSWYLEKISNQKANKKFTFGYRRLSIISAFLNCIILLLGSVIIIVEAIKRIMNPEVVDVQGMMYLAILGIIVNSIGAWKVIGGKSLNERTISWHLLEDVLGWVAVLIGSIVMSFYPLYWIDTFLSIAIALFISYKVLGRFKESFLILAQTVPKNISLDEIEKNILEIQNVISTHQTLLWSLDEENLVFSSHIVIEKNHSDLLPSIQSVLKNQGIHHQTLQLETEDNNCEGAEK</sequence>
<dbReference type="InterPro" id="IPR045316">
    <property type="entry name" value="Msc2-like"/>
</dbReference>
<dbReference type="SUPFAM" id="SSF161111">
    <property type="entry name" value="Cation efflux protein transmembrane domain-like"/>
    <property type="match status" value="1"/>
</dbReference>
<dbReference type="InterPro" id="IPR027469">
    <property type="entry name" value="Cation_efflux_TMD_sf"/>
</dbReference>
<keyword evidence="4 7" id="KW-1133">Transmembrane helix</keyword>
<protein>
    <submittedName>
        <fullName evidence="9">Cation transporter</fullName>
    </submittedName>
</protein>
<dbReference type="RefSeq" id="WP_109359988.1">
    <property type="nucleotide sequence ID" value="NZ_QFRJ01000009.1"/>
</dbReference>
<feature type="transmembrane region" description="Helical" evidence="7">
    <location>
        <begin position="115"/>
        <end position="135"/>
    </location>
</feature>
<dbReference type="Pfam" id="PF01545">
    <property type="entry name" value="Cation_efflux"/>
    <property type="match status" value="1"/>
</dbReference>
<evidence type="ECO:0000256" key="2">
    <source>
        <dbReference type="ARBA" id="ARBA00022448"/>
    </source>
</evidence>
<dbReference type="InterPro" id="IPR002524">
    <property type="entry name" value="Cation_efflux"/>
</dbReference>
<feature type="transmembrane region" description="Helical" evidence="7">
    <location>
        <begin position="147"/>
        <end position="165"/>
    </location>
</feature>
<dbReference type="Proteomes" id="UP000245370">
    <property type="component" value="Unassembled WGS sequence"/>
</dbReference>
<reference evidence="9 10" key="2">
    <citation type="submission" date="2018-05" db="EMBL/GenBank/DDBJ databases">
        <authorList>
            <person name="Lanie J.A."/>
            <person name="Ng W.-L."/>
            <person name="Kazmierczak K.M."/>
            <person name="Andrzejewski T.M."/>
            <person name="Davidsen T.M."/>
            <person name="Wayne K.J."/>
            <person name="Tettelin H."/>
            <person name="Glass J.I."/>
            <person name="Rusch D."/>
            <person name="Podicherti R."/>
            <person name="Tsui H.-C.T."/>
            <person name="Winkler M.E."/>
        </authorList>
    </citation>
    <scope>NUCLEOTIDE SEQUENCE [LARGE SCALE GENOMIC DNA]</scope>
    <source>
        <strain evidence="9 10">C305</strain>
    </source>
</reference>
<dbReference type="Gene3D" id="1.20.1510.10">
    <property type="entry name" value="Cation efflux protein transmembrane domain"/>
    <property type="match status" value="1"/>
</dbReference>